<comment type="caution">
    <text evidence="5">The sequence shown here is derived from an EMBL/GenBank/DDBJ whole genome shotgun (WGS) entry which is preliminary data.</text>
</comment>
<reference evidence="5 6" key="1">
    <citation type="journal article" date="2011" name="Appl. Environ. Microbiol.">
        <title>Methanogenic archaea isolated from Taiwan's Chelungpu fault.</title>
        <authorList>
            <person name="Wu S.Y."/>
            <person name="Lai M.C."/>
        </authorList>
    </citation>
    <scope>NUCLEOTIDE SEQUENCE [LARGE SCALE GENOMIC DNA]</scope>
    <source>
        <strain evidence="5 6">St545Mb</strain>
    </source>
</reference>
<dbReference type="InterPro" id="IPR008978">
    <property type="entry name" value="HSP20-like_chaperone"/>
</dbReference>
<dbReference type="EMBL" id="JTEO01000004">
    <property type="protein sequence ID" value="MCQ6962821.1"/>
    <property type="molecule type" value="Genomic_DNA"/>
</dbReference>
<dbReference type="InterPro" id="IPR007052">
    <property type="entry name" value="CS_dom"/>
</dbReference>
<feature type="domain" description="CS" evidence="4">
    <location>
        <begin position="47"/>
        <end position="153"/>
    </location>
</feature>
<evidence type="ECO:0000313" key="6">
    <source>
        <dbReference type="Proteomes" id="UP001206983"/>
    </source>
</evidence>
<dbReference type="AlphaFoldDB" id="A0AAE3HAL7"/>
<dbReference type="RefSeq" id="WP_256622669.1">
    <property type="nucleotide sequence ID" value="NZ_JTEO01000004.1"/>
</dbReference>
<feature type="domain" description="SHSP" evidence="3">
    <location>
        <begin position="43"/>
        <end position="153"/>
    </location>
</feature>
<dbReference type="CDD" id="cd06464">
    <property type="entry name" value="ACD_sHsps-like"/>
    <property type="match status" value="1"/>
</dbReference>
<evidence type="ECO:0000259" key="3">
    <source>
        <dbReference type="PROSITE" id="PS01031"/>
    </source>
</evidence>
<dbReference type="PANTHER" id="PTHR11527">
    <property type="entry name" value="HEAT-SHOCK PROTEIN 20 FAMILY MEMBER"/>
    <property type="match status" value="1"/>
</dbReference>
<organism evidence="5 6">
    <name type="scientific">Methanolobus chelungpuianus</name>
    <dbReference type="NCBI Taxonomy" id="502115"/>
    <lineage>
        <taxon>Archaea</taxon>
        <taxon>Methanobacteriati</taxon>
        <taxon>Methanobacteriota</taxon>
        <taxon>Stenosarchaea group</taxon>
        <taxon>Methanomicrobia</taxon>
        <taxon>Methanosarcinales</taxon>
        <taxon>Methanosarcinaceae</taxon>
        <taxon>Methanolobus</taxon>
    </lineage>
</organism>
<proteinExistence type="inferred from homology"/>
<accession>A0AAE3HAL7</accession>
<name>A0AAE3HAL7_9EURY</name>
<evidence type="ECO:0000256" key="2">
    <source>
        <dbReference type="RuleBase" id="RU003616"/>
    </source>
</evidence>
<evidence type="ECO:0000256" key="1">
    <source>
        <dbReference type="PROSITE-ProRule" id="PRU00285"/>
    </source>
</evidence>
<sequence>MRFGLTRWNPTRVARWDPFDEMRQMQTQINDMIKEMSLEEKWSESGTLAPLVDVKDEGNNITVTTDLPGVDKKDVDIDIRDNVIGITAKCGRESESADEGYTRRERTYSMFSRTLTLPAAVTSEGAKAKLENGVLTVTLPKQQPEEKQKIMIE</sequence>
<keyword evidence="6" id="KW-1185">Reference proteome</keyword>
<dbReference type="Gene3D" id="2.60.40.790">
    <property type="match status" value="1"/>
</dbReference>
<evidence type="ECO:0000313" key="5">
    <source>
        <dbReference type="EMBL" id="MCQ6962821.1"/>
    </source>
</evidence>
<protein>
    <submittedName>
        <fullName evidence="5">Heat-shock protein</fullName>
    </submittedName>
</protein>
<dbReference type="InterPro" id="IPR031107">
    <property type="entry name" value="Small_HSP"/>
</dbReference>
<comment type="similarity">
    <text evidence="1 2">Belongs to the small heat shock protein (HSP20) family.</text>
</comment>
<dbReference type="PROSITE" id="PS51203">
    <property type="entry name" value="CS"/>
    <property type="match status" value="1"/>
</dbReference>
<dbReference type="Proteomes" id="UP001206983">
    <property type="component" value="Unassembled WGS sequence"/>
</dbReference>
<gene>
    <name evidence="5" type="ORF">PV02_06925</name>
</gene>
<dbReference type="Pfam" id="PF00011">
    <property type="entry name" value="HSP20"/>
    <property type="match status" value="1"/>
</dbReference>
<dbReference type="PROSITE" id="PS01031">
    <property type="entry name" value="SHSP"/>
    <property type="match status" value="1"/>
</dbReference>
<dbReference type="SUPFAM" id="SSF49764">
    <property type="entry name" value="HSP20-like chaperones"/>
    <property type="match status" value="1"/>
</dbReference>
<dbReference type="InterPro" id="IPR002068">
    <property type="entry name" value="A-crystallin/Hsp20_dom"/>
</dbReference>
<evidence type="ECO:0000259" key="4">
    <source>
        <dbReference type="PROSITE" id="PS51203"/>
    </source>
</evidence>